<proteinExistence type="predicted"/>
<dbReference type="EMBL" id="JAYMGO010000005">
    <property type="protein sequence ID" value="KAL1273900.1"/>
    <property type="molecule type" value="Genomic_DNA"/>
</dbReference>
<evidence type="ECO:0000313" key="2">
    <source>
        <dbReference type="Proteomes" id="UP001558613"/>
    </source>
</evidence>
<organism evidence="1 2">
    <name type="scientific">Cirrhinus molitorella</name>
    <name type="common">mud carp</name>
    <dbReference type="NCBI Taxonomy" id="172907"/>
    <lineage>
        <taxon>Eukaryota</taxon>
        <taxon>Metazoa</taxon>
        <taxon>Chordata</taxon>
        <taxon>Craniata</taxon>
        <taxon>Vertebrata</taxon>
        <taxon>Euteleostomi</taxon>
        <taxon>Actinopterygii</taxon>
        <taxon>Neopterygii</taxon>
        <taxon>Teleostei</taxon>
        <taxon>Ostariophysi</taxon>
        <taxon>Cypriniformes</taxon>
        <taxon>Cyprinidae</taxon>
        <taxon>Labeoninae</taxon>
        <taxon>Labeonini</taxon>
        <taxon>Cirrhinus</taxon>
    </lineage>
</organism>
<reference evidence="1 2" key="1">
    <citation type="submission" date="2023-09" db="EMBL/GenBank/DDBJ databases">
        <authorList>
            <person name="Wang M."/>
        </authorList>
    </citation>
    <scope>NUCLEOTIDE SEQUENCE [LARGE SCALE GENOMIC DNA]</scope>
    <source>
        <strain evidence="1">GT-2023</strain>
        <tissue evidence="1">Liver</tissue>
    </source>
</reference>
<dbReference type="Proteomes" id="UP001558613">
    <property type="component" value="Unassembled WGS sequence"/>
</dbReference>
<keyword evidence="2" id="KW-1185">Reference proteome</keyword>
<name>A0ABR3NAD2_9TELE</name>
<sequence length="103" mass="11218">MTSLLPGPHDHHSLTFTLEHYSLSSTASFVFFGLSGCLGCDPAEVAALSLTVHHCTVPPEQDSTRRRQSVIGSSVRMALSHSISRQDALRWGHMACLTGKERV</sequence>
<gene>
    <name evidence="1" type="ORF">QQF64_026714</name>
</gene>
<evidence type="ECO:0000313" key="1">
    <source>
        <dbReference type="EMBL" id="KAL1273900.1"/>
    </source>
</evidence>
<accession>A0ABR3NAD2</accession>
<comment type="caution">
    <text evidence="1">The sequence shown here is derived from an EMBL/GenBank/DDBJ whole genome shotgun (WGS) entry which is preliminary data.</text>
</comment>
<protein>
    <submittedName>
        <fullName evidence="1">Uncharacterized protein</fullName>
    </submittedName>
</protein>